<proteinExistence type="predicted"/>
<organism evidence="2 3">
    <name type="scientific">Paenibacillus odorifer</name>
    <dbReference type="NCBI Taxonomy" id="189426"/>
    <lineage>
        <taxon>Bacteria</taxon>
        <taxon>Bacillati</taxon>
        <taxon>Bacillota</taxon>
        <taxon>Bacilli</taxon>
        <taxon>Bacillales</taxon>
        <taxon>Paenibacillaceae</taxon>
        <taxon>Paenibacillus</taxon>
    </lineage>
</organism>
<dbReference type="NCBIfam" id="NF038048">
    <property type="entry name" value="DIP1984_fam"/>
    <property type="match status" value="1"/>
</dbReference>
<protein>
    <recommendedName>
        <fullName evidence="4">Septicolysin</fullName>
    </recommendedName>
</protein>
<dbReference type="Gene3D" id="6.10.320.10">
    <property type="match status" value="1"/>
</dbReference>
<reference evidence="2 3" key="1">
    <citation type="submission" date="2016-10" db="EMBL/GenBank/DDBJ databases">
        <title>Paenibacillus species isolates.</title>
        <authorList>
            <person name="Beno S.M."/>
        </authorList>
    </citation>
    <scope>NUCLEOTIDE SEQUENCE [LARGE SCALE GENOMIC DNA]</scope>
    <source>
        <strain evidence="2 3">FSL H7-0710</strain>
    </source>
</reference>
<name>A0A1R0Y6W5_9BACL</name>
<feature type="coiled-coil region" evidence="1">
    <location>
        <begin position="3"/>
        <end position="64"/>
    </location>
</feature>
<dbReference type="InterPro" id="IPR047741">
    <property type="entry name" value="DIP1984-like"/>
</dbReference>
<gene>
    <name evidence="2" type="ORF">BSK52_06080</name>
</gene>
<keyword evidence="1" id="KW-0175">Coiled coil</keyword>
<dbReference type="OrthoDB" id="3730241at2"/>
<evidence type="ECO:0000313" key="3">
    <source>
        <dbReference type="Proteomes" id="UP000187439"/>
    </source>
</evidence>
<dbReference type="CDD" id="cd12208">
    <property type="entry name" value="DIP1984-like"/>
    <property type="match status" value="1"/>
</dbReference>
<dbReference type="EMBL" id="MPTC01000003">
    <property type="protein sequence ID" value="OMD43065.1"/>
    <property type="molecule type" value="Genomic_DNA"/>
</dbReference>
<evidence type="ECO:0008006" key="4">
    <source>
        <dbReference type="Google" id="ProtNLM"/>
    </source>
</evidence>
<dbReference type="RefSeq" id="WP_042126725.1">
    <property type="nucleotide sequence ID" value="NZ_MPTC01000003.1"/>
</dbReference>
<dbReference type="Proteomes" id="UP000187439">
    <property type="component" value="Unassembled WGS sequence"/>
</dbReference>
<accession>A0A1R0Y6W5</accession>
<evidence type="ECO:0000313" key="2">
    <source>
        <dbReference type="EMBL" id="OMD43065.1"/>
    </source>
</evidence>
<evidence type="ECO:0000256" key="1">
    <source>
        <dbReference type="SAM" id="Coils"/>
    </source>
</evidence>
<dbReference type="AlphaFoldDB" id="A0A1R0Y6W5"/>
<comment type="caution">
    <text evidence="2">The sequence shown here is derived from an EMBL/GenBank/DDBJ whole genome shotgun (WGS) entry which is preliminary data.</text>
</comment>
<dbReference type="Pfam" id="PF20935">
    <property type="entry name" value="DUF6847"/>
    <property type="match status" value="1"/>
</dbReference>
<sequence length="154" mass="17997">MKLAEALVNRSDLTRKIAQLKQRLERVVKVQEGEEPAEQPEVLLQELERAVNEQTILIRAINRTNSSVAFNENWSIADALAERDKMLQLRKLLSDLLEQASITQDRYSRSEVRFQRTVDVVQIQKQMDDLSKSYRELDFKIQEKNWTVSLTIPQ</sequence>